<feature type="domain" description="Macro" evidence="2">
    <location>
        <begin position="43"/>
        <end position="225"/>
    </location>
</feature>
<feature type="compositionally biased region" description="Basic and acidic residues" evidence="1">
    <location>
        <begin position="232"/>
        <end position="245"/>
    </location>
</feature>
<comment type="caution">
    <text evidence="3">The sequence shown here is derived from an EMBL/GenBank/DDBJ whole genome shotgun (WGS) entry which is preliminary data.</text>
</comment>
<dbReference type="PROSITE" id="PS51154">
    <property type="entry name" value="MACRO"/>
    <property type="match status" value="1"/>
</dbReference>
<evidence type="ECO:0000256" key="1">
    <source>
        <dbReference type="SAM" id="MobiDB-lite"/>
    </source>
</evidence>
<dbReference type="Gene3D" id="3.40.220.10">
    <property type="entry name" value="Leucine Aminopeptidase, subunit E, domain 1"/>
    <property type="match status" value="1"/>
</dbReference>
<dbReference type="NCBIfam" id="NF001664">
    <property type="entry name" value="PRK00431.1-6"/>
    <property type="match status" value="1"/>
</dbReference>
<dbReference type="STRING" id="1109443.G4T5C3"/>
<dbReference type="SMART" id="SM00506">
    <property type="entry name" value="A1pp"/>
    <property type="match status" value="1"/>
</dbReference>
<protein>
    <submittedName>
        <fullName evidence="3">Related to LRP16 protein</fullName>
    </submittedName>
</protein>
<evidence type="ECO:0000259" key="2">
    <source>
        <dbReference type="PROSITE" id="PS51154"/>
    </source>
</evidence>
<dbReference type="HOGENOM" id="CLU_046550_10_2_1"/>
<accession>G4T5C3</accession>
<dbReference type="InParanoid" id="G4T5C3"/>
<evidence type="ECO:0000313" key="3">
    <source>
        <dbReference type="EMBL" id="CCA66505.1"/>
    </source>
</evidence>
<organism evidence="3 4">
    <name type="scientific">Serendipita indica (strain DSM 11827)</name>
    <name type="common">Root endophyte fungus</name>
    <name type="synonym">Piriformospora indica</name>
    <dbReference type="NCBI Taxonomy" id="1109443"/>
    <lineage>
        <taxon>Eukaryota</taxon>
        <taxon>Fungi</taxon>
        <taxon>Dikarya</taxon>
        <taxon>Basidiomycota</taxon>
        <taxon>Agaricomycotina</taxon>
        <taxon>Agaricomycetes</taxon>
        <taxon>Sebacinales</taxon>
        <taxon>Serendipitaceae</taxon>
        <taxon>Serendipita</taxon>
    </lineage>
</organism>
<dbReference type="Pfam" id="PF01661">
    <property type="entry name" value="Macro"/>
    <property type="match status" value="1"/>
</dbReference>
<dbReference type="AlphaFoldDB" id="G4T5C3"/>
<dbReference type="Proteomes" id="UP000007148">
    <property type="component" value="Unassembled WGS sequence"/>
</dbReference>
<dbReference type="EMBL" id="CAFZ01000002">
    <property type="protein sequence ID" value="CCA66505.1"/>
    <property type="molecule type" value="Genomic_DNA"/>
</dbReference>
<feature type="compositionally biased region" description="Basic and acidic residues" evidence="1">
    <location>
        <begin position="278"/>
        <end position="328"/>
    </location>
</feature>
<name>G4T5C3_SERID</name>
<sequence length="328" mass="35759">MSKRRSDSDSSDSEEQEMPRAITLASIPTLRYLYKNKTLVQCRPRFPHRESLLDRVSLFQGDITRLEVDAIVNAANRSLLGGGGVDGAIHQAAGSGLLKECRTLGGADTGDAKITGGYKLPSKHVIHAVGPIYSSSERDIKAAQLEACYENSIDLAIANKLSSIAFCSISTGIYGYPIVDATHIALQTTREILDKESSSGIERVIFVVWSDKDKHVYQTLLPEYFPESDVEETQRPEAPENKAPEPTESTSAATEVPKSSNTVAPESETPKENVAVDEAEKKGEPTKEPEAGDNKETVEVPKPEDAKETVDPKKDDVKETVEESKKAE</sequence>
<dbReference type="PANTHER" id="PTHR11106:SF27">
    <property type="entry name" value="MACRO DOMAIN-CONTAINING PROTEIN"/>
    <property type="match status" value="1"/>
</dbReference>
<keyword evidence="4" id="KW-1185">Reference proteome</keyword>
<reference evidence="3 4" key="1">
    <citation type="journal article" date="2011" name="PLoS Pathog.">
        <title>Endophytic Life Strategies Decoded by Genome and Transcriptome Analyses of the Mutualistic Root Symbiont Piriformospora indica.</title>
        <authorList>
            <person name="Zuccaro A."/>
            <person name="Lahrmann U."/>
            <person name="Guldener U."/>
            <person name="Langen G."/>
            <person name="Pfiffi S."/>
            <person name="Biedenkopf D."/>
            <person name="Wong P."/>
            <person name="Samans B."/>
            <person name="Grimm C."/>
            <person name="Basiewicz M."/>
            <person name="Murat C."/>
            <person name="Martin F."/>
            <person name="Kogel K.H."/>
        </authorList>
    </citation>
    <scope>NUCLEOTIDE SEQUENCE [LARGE SCALE GENOMIC DNA]</scope>
    <source>
        <strain evidence="3 4">DSM 11827</strain>
    </source>
</reference>
<dbReference type="OrthoDB" id="6077599at2759"/>
<proteinExistence type="predicted"/>
<dbReference type="OMA" id="RTLDGCQ"/>
<dbReference type="InterPro" id="IPR043472">
    <property type="entry name" value="Macro_dom-like"/>
</dbReference>
<feature type="region of interest" description="Disordered" evidence="1">
    <location>
        <begin position="227"/>
        <end position="328"/>
    </location>
</feature>
<dbReference type="InterPro" id="IPR002589">
    <property type="entry name" value="Macro_dom"/>
</dbReference>
<feature type="compositionally biased region" description="Polar residues" evidence="1">
    <location>
        <begin position="247"/>
        <end position="264"/>
    </location>
</feature>
<gene>
    <name evidence="3" type="ORF">PIIN_00189</name>
</gene>
<dbReference type="eggNOG" id="KOG2633">
    <property type="taxonomic scope" value="Eukaryota"/>
</dbReference>
<dbReference type="PANTHER" id="PTHR11106">
    <property type="entry name" value="GANGLIOSIDE INDUCED DIFFERENTIATION ASSOCIATED PROTEIN 2-RELATED"/>
    <property type="match status" value="1"/>
</dbReference>
<evidence type="ECO:0000313" key="4">
    <source>
        <dbReference type="Proteomes" id="UP000007148"/>
    </source>
</evidence>
<feature type="region of interest" description="Disordered" evidence="1">
    <location>
        <begin position="1"/>
        <end position="20"/>
    </location>
</feature>
<dbReference type="CDD" id="cd02908">
    <property type="entry name" value="Macro_OAADPr_deacetylase"/>
    <property type="match status" value="1"/>
</dbReference>
<dbReference type="SUPFAM" id="SSF52949">
    <property type="entry name" value="Macro domain-like"/>
    <property type="match status" value="1"/>
</dbReference>